<organism evidence="1 2">
    <name type="scientific">Saccharothrix longispora</name>
    <dbReference type="NCBI Taxonomy" id="33920"/>
    <lineage>
        <taxon>Bacteria</taxon>
        <taxon>Bacillati</taxon>
        <taxon>Actinomycetota</taxon>
        <taxon>Actinomycetes</taxon>
        <taxon>Pseudonocardiales</taxon>
        <taxon>Pseudonocardiaceae</taxon>
        <taxon>Saccharothrix</taxon>
    </lineage>
</organism>
<proteinExistence type="predicted"/>
<keyword evidence="2" id="KW-1185">Reference proteome</keyword>
<sequence length="38" mass="4116">MGKWGVLGAAVAVARAAVTVAVWRQVRRLPERGVRDGR</sequence>
<accession>A0ABU1Q670</accession>
<dbReference type="EMBL" id="JAVDSG010000001">
    <property type="protein sequence ID" value="MDR6598369.1"/>
    <property type="molecule type" value="Genomic_DNA"/>
</dbReference>
<comment type="caution">
    <text evidence="1">The sequence shown here is derived from an EMBL/GenBank/DDBJ whole genome shotgun (WGS) entry which is preliminary data.</text>
</comment>
<evidence type="ECO:0000313" key="1">
    <source>
        <dbReference type="EMBL" id="MDR6598369.1"/>
    </source>
</evidence>
<evidence type="ECO:0000313" key="2">
    <source>
        <dbReference type="Proteomes" id="UP001268819"/>
    </source>
</evidence>
<protein>
    <submittedName>
        <fullName evidence="1">PurR-regulated permease PerM</fullName>
    </submittedName>
</protein>
<name>A0ABU1Q670_9PSEU</name>
<dbReference type="Proteomes" id="UP001268819">
    <property type="component" value="Unassembled WGS sequence"/>
</dbReference>
<gene>
    <name evidence="1" type="ORF">J2S66_006753</name>
</gene>
<reference evidence="1 2" key="1">
    <citation type="submission" date="2023-07" db="EMBL/GenBank/DDBJ databases">
        <title>Sequencing the genomes of 1000 actinobacteria strains.</title>
        <authorList>
            <person name="Klenk H.-P."/>
        </authorList>
    </citation>
    <scope>NUCLEOTIDE SEQUENCE [LARGE SCALE GENOMIC DNA]</scope>
    <source>
        <strain evidence="1 2">DSM 43749</strain>
    </source>
</reference>